<comment type="caution">
    <text evidence="1">The sequence shown here is derived from an EMBL/GenBank/DDBJ whole genome shotgun (WGS) entry which is preliminary data.</text>
</comment>
<dbReference type="Proteomes" id="UP000228767">
    <property type="component" value="Unassembled WGS sequence"/>
</dbReference>
<name>A0A2H0RD26_9BACT</name>
<reference evidence="1 2" key="1">
    <citation type="submission" date="2017-09" db="EMBL/GenBank/DDBJ databases">
        <title>Depth-based differentiation of microbial function through sediment-hosted aquifers and enrichment of novel symbionts in the deep terrestrial subsurface.</title>
        <authorList>
            <person name="Probst A.J."/>
            <person name="Ladd B."/>
            <person name="Jarett J.K."/>
            <person name="Geller-Mcgrath D.E."/>
            <person name="Sieber C.M."/>
            <person name="Emerson J.B."/>
            <person name="Anantharaman K."/>
            <person name="Thomas B.C."/>
            <person name="Malmstrom R."/>
            <person name="Stieglmeier M."/>
            <person name="Klingl A."/>
            <person name="Woyke T."/>
            <person name="Ryan C.M."/>
            <person name="Banfield J.F."/>
        </authorList>
    </citation>
    <scope>NUCLEOTIDE SEQUENCE [LARGE SCALE GENOMIC DNA]</scope>
    <source>
        <strain evidence="1">CG10_big_fil_rev_8_21_14_0_10_51_16</strain>
    </source>
</reference>
<sequence>MLEPAAPEDRYQLDWFDLHDWYNDGYVAGWSSREIDVVFFGYTYDLDDAGVRVNLPWFVRGRVRLWHTWLTKGEPDFGLTLRLFQNDKWGIDAEPSFADGRLGFVVKTPWGLMAKVRLDNLDFFLEGVGRGFVFSTIFAGTEPPSGPLASVAEHVAARAGRRWLIGGGNPIAGAIVEALWKRVFRGVLGEVFGDVFDGPNTPGLTVAKQTLRDNGGITPVTRAEWKAAKRAKKEEEKRRLEVASHADIELVLDPAIFVEEGETYRCPLDLPTSTNMI</sequence>
<gene>
    <name evidence="1" type="ORF">COV10_04920</name>
</gene>
<evidence type="ECO:0000313" key="1">
    <source>
        <dbReference type="EMBL" id="PIR44452.1"/>
    </source>
</evidence>
<evidence type="ECO:0000313" key="2">
    <source>
        <dbReference type="Proteomes" id="UP000228767"/>
    </source>
</evidence>
<dbReference type="AlphaFoldDB" id="A0A2H0RD26"/>
<protein>
    <submittedName>
        <fullName evidence="1">Uncharacterized protein</fullName>
    </submittedName>
</protein>
<proteinExistence type="predicted"/>
<organism evidence="1 2">
    <name type="scientific">Candidatus Vogelbacteria bacterium CG10_big_fil_rev_8_21_14_0_10_51_16</name>
    <dbReference type="NCBI Taxonomy" id="1975045"/>
    <lineage>
        <taxon>Bacteria</taxon>
        <taxon>Candidatus Vogeliibacteriota</taxon>
    </lineage>
</organism>
<accession>A0A2H0RD26</accession>
<dbReference type="EMBL" id="PCYI01000030">
    <property type="protein sequence ID" value="PIR44452.1"/>
    <property type="molecule type" value="Genomic_DNA"/>
</dbReference>